<dbReference type="AlphaFoldDB" id="A0A4Q7EAY3"/>
<reference evidence="1 2" key="1">
    <citation type="submission" date="2018-11" db="EMBL/GenBank/DDBJ databases">
        <title>Whole genome sequencing of an environmental sample.</title>
        <authorList>
            <person name="Sarangi A.N."/>
            <person name="Singh D."/>
            <person name="Tripathy S."/>
        </authorList>
    </citation>
    <scope>NUCLEOTIDE SEQUENCE [LARGE SCALE GENOMIC DNA]</scope>
    <source>
        <strain evidence="1 2">Lakshadweep</strain>
    </source>
</reference>
<sequence>MQYSQTRHCPTTCSPCCFLRYREAEPAALMSTGDWALAARNRDRIAGVLFWEEAIARSSGSLYSAMTL</sequence>
<organism evidence="1 2">
    <name type="scientific">Leptolyngbya iicbica LK</name>
    <dbReference type="NCBI Taxonomy" id="2294035"/>
    <lineage>
        <taxon>Bacteria</taxon>
        <taxon>Bacillati</taxon>
        <taxon>Cyanobacteriota</taxon>
        <taxon>Cyanophyceae</taxon>
        <taxon>Leptolyngbyales</taxon>
        <taxon>Leptolyngbyaceae</taxon>
        <taxon>Leptolyngbya group</taxon>
        <taxon>Leptolyngbya</taxon>
        <taxon>Leptolyngbya iicbica</taxon>
    </lineage>
</organism>
<dbReference type="Proteomes" id="UP000292459">
    <property type="component" value="Unassembled WGS sequence"/>
</dbReference>
<dbReference type="RefSeq" id="WP_130199431.1">
    <property type="nucleotide sequence ID" value="NZ_QVFV01000002.1"/>
</dbReference>
<evidence type="ECO:0000313" key="2">
    <source>
        <dbReference type="Proteomes" id="UP000292459"/>
    </source>
</evidence>
<accession>A0A4Q7EAY3</accession>
<gene>
    <name evidence="1" type="ORF">DYY88_13335</name>
</gene>
<dbReference type="EMBL" id="QVFV01000002">
    <property type="protein sequence ID" value="RZM79679.1"/>
    <property type="molecule type" value="Genomic_DNA"/>
</dbReference>
<proteinExistence type="predicted"/>
<protein>
    <submittedName>
        <fullName evidence="1">Uncharacterized protein</fullName>
    </submittedName>
</protein>
<keyword evidence="2" id="KW-1185">Reference proteome</keyword>
<comment type="caution">
    <text evidence="1">The sequence shown here is derived from an EMBL/GenBank/DDBJ whole genome shotgun (WGS) entry which is preliminary data.</text>
</comment>
<evidence type="ECO:0000313" key="1">
    <source>
        <dbReference type="EMBL" id="RZM79679.1"/>
    </source>
</evidence>
<name>A0A4Q7EAY3_9CYAN</name>